<reference evidence="4 5" key="1">
    <citation type="submission" date="2024-04" db="EMBL/GenBank/DDBJ databases">
        <title>Novel species of the genus Ideonella isolated from streams.</title>
        <authorList>
            <person name="Lu H."/>
        </authorList>
    </citation>
    <scope>NUCLEOTIDE SEQUENCE [LARGE SCALE GENOMIC DNA]</scope>
    <source>
        <strain evidence="4 5">LYT19W</strain>
    </source>
</reference>
<protein>
    <submittedName>
        <fullName evidence="4">Aminotransferase class I/II-fold pyridoxal phosphate-dependent enzyme</fullName>
    </submittedName>
</protein>
<dbReference type="SUPFAM" id="SSF53383">
    <property type="entry name" value="PLP-dependent transferases"/>
    <property type="match status" value="1"/>
</dbReference>
<evidence type="ECO:0000313" key="5">
    <source>
        <dbReference type="Proteomes" id="UP001379945"/>
    </source>
</evidence>
<organism evidence="4 5">
    <name type="scientific">Ideonella margarita</name>
    <dbReference type="NCBI Taxonomy" id="2984191"/>
    <lineage>
        <taxon>Bacteria</taxon>
        <taxon>Pseudomonadati</taxon>
        <taxon>Pseudomonadota</taxon>
        <taxon>Betaproteobacteria</taxon>
        <taxon>Burkholderiales</taxon>
        <taxon>Sphaerotilaceae</taxon>
        <taxon>Ideonella</taxon>
    </lineage>
</organism>
<dbReference type="GO" id="GO:0008483">
    <property type="term" value="F:transaminase activity"/>
    <property type="evidence" value="ECO:0007669"/>
    <property type="project" value="UniProtKB-KW"/>
</dbReference>
<dbReference type="EMBL" id="JBBUTI010000005">
    <property type="protein sequence ID" value="MEK8046407.1"/>
    <property type="molecule type" value="Genomic_DNA"/>
</dbReference>
<dbReference type="InterPro" id="IPR015424">
    <property type="entry name" value="PyrdxlP-dep_Trfase"/>
</dbReference>
<keyword evidence="2" id="KW-0663">Pyridoxal phosphate</keyword>
<dbReference type="InterPro" id="IPR004839">
    <property type="entry name" value="Aminotransferase_I/II_large"/>
</dbReference>
<dbReference type="Gene3D" id="3.40.640.10">
    <property type="entry name" value="Type I PLP-dependent aspartate aminotransferase-like (Major domain)"/>
    <property type="match status" value="1"/>
</dbReference>
<evidence type="ECO:0000259" key="3">
    <source>
        <dbReference type="Pfam" id="PF00155"/>
    </source>
</evidence>
<dbReference type="InterPro" id="IPR015421">
    <property type="entry name" value="PyrdxlP-dep_Trfase_major"/>
</dbReference>
<evidence type="ECO:0000256" key="2">
    <source>
        <dbReference type="ARBA" id="ARBA00022898"/>
    </source>
</evidence>
<accession>A0ABU9C3G5</accession>
<keyword evidence="4" id="KW-0032">Aminotransferase</keyword>
<name>A0ABU9C3G5_9BURK</name>
<keyword evidence="4" id="KW-0808">Transferase</keyword>
<dbReference type="PANTHER" id="PTHR42885:SF1">
    <property type="entry name" value="THREONINE-PHOSPHATE DECARBOXYLASE"/>
    <property type="match status" value="1"/>
</dbReference>
<dbReference type="RefSeq" id="WP_341398695.1">
    <property type="nucleotide sequence ID" value="NZ_JBBUTI010000005.1"/>
</dbReference>
<dbReference type="CDD" id="cd00609">
    <property type="entry name" value="AAT_like"/>
    <property type="match status" value="1"/>
</dbReference>
<evidence type="ECO:0000313" key="4">
    <source>
        <dbReference type="EMBL" id="MEK8046407.1"/>
    </source>
</evidence>
<proteinExistence type="predicted"/>
<comment type="caution">
    <text evidence="4">The sequence shown here is derived from an EMBL/GenBank/DDBJ whole genome shotgun (WGS) entry which is preliminary data.</text>
</comment>
<dbReference type="PANTHER" id="PTHR42885">
    <property type="entry name" value="HISTIDINOL-PHOSPHATE AMINOTRANSFERASE-RELATED"/>
    <property type="match status" value="1"/>
</dbReference>
<dbReference type="InterPro" id="IPR015422">
    <property type="entry name" value="PyrdxlP-dep_Trfase_small"/>
</dbReference>
<comment type="cofactor">
    <cofactor evidence="1">
        <name>pyridoxal 5'-phosphate</name>
        <dbReference type="ChEBI" id="CHEBI:597326"/>
    </cofactor>
</comment>
<gene>
    <name evidence="4" type="ORF">AACH00_08635</name>
</gene>
<sequence length="374" mass="39973">MAASAGASAAAPVAVHGGPDNGRPIEFDFSTNANPLQAPPAVLQAVAKAQRHQYPDPSYTALCTAWAAAADRGSDGASMAVSRVLPTAGSSEAIRRLSLAAAQRGRRQVWVPEPGYGDYRAAAQALGLPVRGYASAQALLKGLRSDGATALVWLNEPNNPTGASWPAEEWQAVADLAQTQGAWLALDRAYEPLRLLGSDPVPALVAEQCWQLMTPNKALGLTGIRAGVLVAPRSAPAAVLGAVTGLAPSWVMSAEGVSMLQAWLLPETQGWMVQARQQLRLWQVRQRLRLDELGWLQLDTVTPFWLARPPVPVADVPRRLELLRDAGIKLRDARSFGMPGWLRLSTQPPAAQDALFAAWAQVGGQRSHRQERPA</sequence>
<evidence type="ECO:0000256" key="1">
    <source>
        <dbReference type="ARBA" id="ARBA00001933"/>
    </source>
</evidence>
<dbReference type="Proteomes" id="UP001379945">
    <property type="component" value="Unassembled WGS sequence"/>
</dbReference>
<dbReference type="Gene3D" id="3.90.1150.10">
    <property type="entry name" value="Aspartate Aminotransferase, domain 1"/>
    <property type="match status" value="1"/>
</dbReference>
<keyword evidence="5" id="KW-1185">Reference proteome</keyword>
<feature type="domain" description="Aminotransferase class I/classII large" evidence="3">
    <location>
        <begin position="27"/>
        <end position="346"/>
    </location>
</feature>
<dbReference type="Pfam" id="PF00155">
    <property type="entry name" value="Aminotran_1_2"/>
    <property type="match status" value="1"/>
</dbReference>